<organism evidence="2 3">
    <name type="scientific">Bradyrhizobium arachidis</name>
    <dbReference type="NCBI Taxonomy" id="858423"/>
    <lineage>
        <taxon>Bacteria</taxon>
        <taxon>Pseudomonadati</taxon>
        <taxon>Pseudomonadota</taxon>
        <taxon>Alphaproteobacteria</taxon>
        <taxon>Hyphomicrobiales</taxon>
        <taxon>Nitrobacteraceae</taxon>
        <taxon>Bradyrhizobium</taxon>
    </lineage>
</organism>
<keyword evidence="1" id="KW-0472">Membrane</keyword>
<protein>
    <submittedName>
        <fullName evidence="2">Uncharacterized protein</fullName>
    </submittedName>
</protein>
<dbReference type="Proteomes" id="UP000594015">
    <property type="component" value="Chromosome"/>
</dbReference>
<reference evidence="2 3" key="1">
    <citation type="submission" date="2018-06" db="EMBL/GenBank/DDBJ databases">
        <title>Comparative genomics of Bradyrhizobium nodulating Arachidis hypogaea.</title>
        <authorList>
            <person name="Li Y."/>
        </authorList>
    </citation>
    <scope>NUCLEOTIDE SEQUENCE [LARGE SCALE GENOMIC DNA]</scope>
    <source>
        <strain evidence="2 3">CCBAU 051107</strain>
    </source>
</reference>
<keyword evidence="1" id="KW-1133">Transmembrane helix</keyword>
<name>A0AAE7NU98_9BRAD</name>
<gene>
    <name evidence="2" type="ORF">WN72_41745</name>
</gene>
<accession>A0AAE7NU98</accession>
<feature type="transmembrane region" description="Helical" evidence="1">
    <location>
        <begin position="22"/>
        <end position="44"/>
    </location>
</feature>
<dbReference type="KEGG" id="barh:WN72_41745"/>
<evidence type="ECO:0000313" key="2">
    <source>
        <dbReference type="EMBL" id="QOZ72088.1"/>
    </source>
</evidence>
<evidence type="ECO:0000256" key="1">
    <source>
        <dbReference type="SAM" id="Phobius"/>
    </source>
</evidence>
<dbReference type="EMBL" id="CP030050">
    <property type="protein sequence ID" value="QOZ72088.1"/>
    <property type="molecule type" value="Genomic_DNA"/>
</dbReference>
<evidence type="ECO:0000313" key="3">
    <source>
        <dbReference type="Proteomes" id="UP000594015"/>
    </source>
</evidence>
<sequence length="169" mass="18399">MAVSLDSAVRADFRVATPSRRALRAVGVMPAIVLSLCASLLVALETPSKPFLDKNSFYLASAGFRVQVANDAAGQKALRALPPHRFVTHRNGGNILYLYAEPLHCVCIFIGTQAAYEAYRGMLSRGADQPDVVSADYKTQASALLDETPAQLEDQVEPESLADYFRAFY</sequence>
<dbReference type="RefSeq" id="WP_092215121.1">
    <property type="nucleotide sequence ID" value="NZ_CP030050.1"/>
</dbReference>
<proteinExistence type="predicted"/>
<keyword evidence="1" id="KW-0812">Transmembrane</keyword>
<dbReference type="AlphaFoldDB" id="A0AAE7NU98"/>